<dbReference type="EC" id="1.5.1.2" evidence="6 7"/>
<dbReference type="PATRIC" id="fig|1423796.3.peg.1590"/>
<comment type="pathway">
    <text evidence="6 9">Amino-acid biosynthesis; L-proline biosynthesis; L-proline from L-glutamate 5-semialdehyde: step 1/1.</text>
</comment>
<dbReference type="InterPro" id="IPR029036">
    <property type="entry name" value="P5CR_dimer"/>
</dbReference>
<dbReference type="Pfam" id="PF03807">
    <property type="entry name" value="F420_oxidored"/>
    <property type="match status" value="1"/>
</dbReference>
<evidence type="ECO:0000256" key="2">
    <source>
        <dbReference type="ARBA" id="ARBA00022650"/>
    </source>
</evidence>
<evidence type="ECO:0000256" key="3">
    <source>
        <dbReference type="ARBA" id="ARBA00022857"/>
    </source>
</evidence>
<comment type="catalytic activity">
    <reaction evidence="6 9">
        <text>L-proline + NADP(+) = (S)-1-pyrroline-5-carboxylate + NADPH + 2 H(+)</text>
        <dbReference type="Rhea" id="RHEA:14109"/>
        <dbReference type="ChEBI" id="CHEBI:15378"/>
        <dbReference type="ChEBI" id="CHEBI:17388"/>
        <dbReference type="ChEBI" id="CHEBI:57783"/>
        <dbReference type="ChEBI" id="CHEBI:58349"/>
        <dbReference type="ChEBI" id="CHEBI:60039"/>
        <dbReference type="EC" id="1.5.1.2"/>
    </reaction>
</comment>
<dbReference type="PIRSF" id="PIRSF000193">
    <property type="entry name" value="Pyrrol-5-carb_rd"/>
    <property type="match status" value="1"/>
</dbReference>
<dbReference type="InterPro" id="IPR028939">
    <property type="entry name" value="P5C_Rdtase_cat_N"/>
</dbReference>
<evidence type="ECO:0000256" key="9">
    <source>
        <dbReference type="RuleBase" id="RU003903"/>
    </source>
</evidence>
<dbReference type="PROSITE" id="PS00521">
    <property type="entry name" value="P5CR"/>
    <property type="match status" value="1"/>
</dbReference>
<dbReference type="Pfam" id="PF14748">
    <property type="entry name" value="P5CR_dimer"/>
    <property type="match status" value="1"/>
</dbReference>
<dbReference type="Gene3D" id="3.40.50.720">
    <property type="entry name" value="NAD(P)-binding Rossmann-like Domain"/>
    <property type="match status" value="1"/>
</dbReference>
<feature type="binding site" evidence="8">
    <location>
        <begin position="6"/>
        <end position="11"/>
    </location>
    <ligand>
        <name>NADP(+)</name>
        <dbReference type="ChEBI" id="CHEBI:58349"/>
    </ligand>
</feature>
<sequence>MKIGFIGVGHMAQAIILGLQRQNYLPAANILVHSVHPAHYQQFAAANGLTPVASNAAVVDQADIVILAVPATQTLEIVAQLQTELTAKQPILVSVAGGISLAQLQENSDSTNLSILRTMPNVNVAIAQGMTALVAAPTTPEKDFAQVKQLFQALGQTIQLAEKDFPAFSAVSGSAPAFAYLFIDALSRAGVKYGLDKAAATRIAAQTVKGSAANVLQSQENPWGLIDQVSSPGGTTVAGVLALEEAGLMSAVVKGIDATIAKEKQG</sequence>
<keyword evidence="4 6" id="KW-0560">Oxidoreductase</keyword>
<dbReference type="EMBL" id="AYYI01000040">
    <property type="protein sequence ID" value="KRM97432.1"/>
    <property type="molecule type" value="Genomic_DNA"/>
</dbReference>
<evidence type="ECO:0000259" key="11">
    <source>
        <dbReference type="Pfam" id="PF14748"/>
    </source>
</evidence>
<dbReference type="FunFam" id="1.10.3730.10:FF:000001">
    <property type="entry name" value="Pyrroline-5-carboxylate reductase"/>
    <property type="match status" value="1"/>
</dbReference>
<dbReference type="SUPFAM" id="SSF51735">
    <property type="entry name" value="NAD(P)-binding Rossmann-fold domains"/>
    <property type="match status" value="1"/>
</dbReference>
<keyword evidence="3 6" id="KW-0521">NADP</keyword>
<dbReference type="InterPro" id="IPR053790">
    <property type="entry name" value="P5CR-like_CS"/>
</dbReference>
<dbReference type="InterPro" id="IPR000304">
    <property type="entry name" value="Pyrroline-COOH_reductase"/>
</dbReference>
<evidence type="ECO:0000313" key="12">
    <source>
        <dbReference type="EMBL" id="KRM97432.1"/>
    </source>
</evidence>
<dbReference type="AlphaFoldDB" id="A0A0R2D043"/>
<dbReference type="Gene3D" id="1.10.3730.10">
    <property type="entry name" value="ProC C-terminal domain-like"/>
    <property type="match status" value="1"/>
</dbReference>
<dbReference type="RefSeq" id="WP_057874115.1">
    <property type="nucleotide sequence ID" value="NZ_AYYI01000040.1"/>
</dbReference>
<feature type="binding site" evidence="8">
    <location>
        <position position="34"/>
    </location>
    <ligand>
        <name>NADP(+)</name>
        <dbReference type="ChEBI" id="CHEBI:58349"/>
    </ligand>
</feature>
<dbReference type="PANTHER" id="PTHR11645:SF0">
    <property type="entry name" value="PYRROLINE-5-CARBOXYLATE REDUCTASE 3"/>
    <property type="match status" value="1"/>
</dbReference>
<dbReference type="InterPro" id="IPR036291">
    <property type="entry name" value="NAD(P)-bd_dom_sf"/>
</dbReference>
<comment type="caution">
    <text evidence="12">The sequence shown here is derived from an EMBL/GenBank/DDBJ whole genome shotgun (WGS) entry which is preliminary data.</text>
</comment>
<dbReference type="InterPro" id="IPR008927">
    <property type="entry name" value="6-PGluconate_DH-like_C_sf"/>
</dbReference>
<feature type="domain" description="Pyrroline-5-carboxylate reductase dimerisation" evidence="11">
    <location>
        <begin position="162"/>
        <end position="265"/>
    </location>
</feature>
<gene>
    <name evidence="6" type="primary">proC</name>
    <name evidence="12" type="ORF">FC24_GL001562</name>
</gene>
<name>A0A0R2D043_9LACO</name>
<comment type="subcellular location">
    <subcellularLocation>
        <location evidence="6">Cytoplasm</location>
    </subcellularLocation>
</comment>
<evidence type="ECO:0000256" key="4">
    <source>
        <dbReference type="ARBA" id="ARBA00023002"/>
    </source>
</evidence>
<reference evidence="12 13" key="1">
    <citation type="journal article" date="2015" name="Genome Announc.">
        <title>Expanding the biotechnology potential of lactobacilli through comparative genomics of 213 strains and associated genera.</title>
        <authorList>
            <person name="Sun Z."/>
            <person name="Harris H.M."/>
            <person name="McCann A."/>
            <person name="Guo C."/>
            <person name="Argimon S."/>
            <person name="Zhang W."/>
            <person name="Yang X."/>
            <person name="Jeffery I.B."/>
            <person name="Cooney J.C."/>
            <person name="Kagawa T.F."/>
            <person name="Liu W."/>
            <person name="Song Y."/>
            <person name="Salvetti E."/>
            <person name="Wrobel A."/>
            <person name="Rasinkangas P."/>
            <person name="Parkhill J."/>
            <person name="Rea M.C."/>
            <person name="O'Sullivan O."/>
            <person name="Ritari J."/>
            <person name="Douillard F.P."/>
            <person name="Paul Ross R."/>
            <person name="Yang R."/>
            <person name="Briner A.E."/>
            <person name="Felis G.E."/>
            <person name="de Vos W.M."/>
            <person name="Barrangou R."/>
            <person name="Klaenhammer T.R."/>
            <person name="Caufield P.W."/>
            <person name="Cui Y."/>
            <person name="Zhang H."/>
            <person name="O'Toole P.W."/>
        </authorList>
    </citation>
    <scope>NUCLEOTIDE SEQUENCE [LARGE SCALE GENOMIC DNA]</scope>
    <source>
        <strain evidence="12 13">DSM 20253</strain>
    </source>
</reference>
<evidence type="ECO:0000256" key="8">
    <source>
        <dbReference type="PIRSR" id="PIRSR000193-1"/>
    </source>
</evidence>
<dbReference type="PANTHER" id="PTHR11645">
    <property type="entry name" value="PYRROLINE-5-CARBOXYLATE REDUCTASE"/>
    <property type="match status" value="1"/>
</dbReference>
<comment type="similarity">
    <text evidence="1 6 9">Belongs to the pyrroline-5-carboxylate reductase family.</text>
</comment>
<dbReference type="GO" id="GO:0004735">
    <property type="term" value="F:pyrroline-5-carboxylate reductase activity"/>
    <property type="evidence" value="ECO:0007669"/>
    <property type="project" value="UniProtKB-UniRule"/>
</dbReference>
<protein>
    <recommendedName>
        <fullName evidence="6 7">Pyrroline-5-carboxylate reductase</fullName>
        <shortName evidence="6">P5C reductase</shortName>
        <shortName evidence="6">P5CR</shortName>
        <ecNumber evidence="6 7">1.5.1.2</ecNumber>
    </recommendedName>
    <alternativeName>
        <fullName evidence="6">PCA reductase</fullName>
    </alternativeName>
</protein>
<evidence type="ECO:0000256" key="5">
    <source>
        <dbReference type="ARBA" id="ARBA00058118"/>
    </source>
</evidence>
<comment type="function">
    <text evidence="5 6">Catalyzes the reduction of 1-pyrroline-5-carboxylate (PCA) to L-proline.</text>
</comment>
<dbReference type="OrthoDB" id="9805754at2"/>
<feature type="domain" description="Pyrroline-5-carboxylate reductase catalytic N-terminal" evidence="10">
    <location>
        <begin position="2"/>
        <end position="96"/>
    </location>
</feature>
<evidence type="ECO:0000256" key="6">
    <source>
        <dbReference type="HAMAP-Rule" id="MF_01925"/>
    </source>
</evidence>
<evidence type="ECO:0000259" key="10">
    <source>
        <dbReference type="Pfam" id="PF03807"/>
    </source>
</evidence>
<dbReference type="GO" id="GO:0055129">
    <property type="term" value="P:L-proline biosynthetic process"/>
    <property type="evidence" value="ECO:0007669"/>
    <property type="project" value="UniProtKB-UniRule"/>
</dbReference>
<proteinExistence type="inferred from homology"/>
<dbReference type="NCBIfam" id="TIGR00112">
    <property type="entry name" value="proC"/>
    <property type="match status" value="1"/>
</dbReference>
<keyword evidence="6 9" id="KW-0028">Amino-acid biosynthesis</keyword>
<comment type="catalytic activity">
    <reaction evidence="6">
        <text>L-proline + NAD(+) = (S)-1-pyrroline-5-carboxylate + NADH + 2 H(+)</text>
        <dbReference type="Rhea" id="RHEA:14105"/>
        <dbReference type="ChEBI" id="CHEBI:15378"/>
        <dbReference type="ChEBI" id="CHEBI:17388"/>
        <dbReference type="ChEBI" id="CHEBI:57540"/>
        <dbReference type="ChEBI" id="CHEBI:57945"/>
        <dbReference type="ChEBI" id="CHEBI:60039"/>
        <dbReference type="EC" id="1.5.1.2"/>
    </reaction>
</comment>
<dbReference type="Proteomes" id="UP000051638">
    <property type="component" value="Unassembled WGS sequence"/>
</dbReference>
<keyword evidence="6" id="KW-0963">Cytoplasm</keyword>
<dbReference type="SUPFAM" id="SSF48179">
    <property type="entry name" value="6-phosphogluconate dehydrogenase C-terminal domain-like"/>
    <property type="match status" value="1"/>
</dbReference>
<feature type="binding site" evidence="8">
    <location>
        <position position="55"/>
    </location>
    <ligand>
        <name>NADPH</name>
        <dbReference type="ChEBI" id="CHEBI:57783"/>
    </ligand>
</feature>
<dbReference type="HAMAP" id="MF_01925">
    <property type="entry name" value="P5C_reductase"/>
    <property type="match status" value="1"/>
</dbReference>
<organism evidence="12 13">
    <name type="scientific">Loigolactobacillus rennini DSM 20253</name>
    <dbReference type="NCBI Taxonomy" id="1423796"/>
    <lineage>
        <taxon>Bacteria</taxon>
        <taxon>Bacillati</taxon>
        <taxon>Bacillota</taxon>
        <taxon>Bacilli</taxon>
        <taxon>Lactobacillales</taxon>
        <taxon>Lactobacillaceae</taxon>
        <taxon>Loigolactobacillus</taxon>
    </lineage>
</organism>
<accession>A0A0R2D043</accession>
<keyword evidence="13" id="KW-1185">Reference proteome</keyword>
<keyword evidence="2 6" id="KW-0641">Proline biosynthesis</keyword>
<dbReference type="STRING" id="1423796.FC24_GL001562"/>
<evidence type="ECO:0000256" key="7">
    <source>
        <dbReference type="NCBIfam" id="TIGR00112"/>
    </source>
</evidence>
<evidence type="ECO:0000256" key="1">
    <source>
        <dbReference type="ARBA" id="ARBA00005525"/>
    </source>
</evidence>
<evidence type="ECO:0000313" key="13">
    <source>
        <dbReference type="Proteomes" id="UP000051638"/>
    </source>
</evidence>
<dbReference type="GO" id="GO:0005737">
    <property type="term" value="C:cytoplasm"/>
    <property type="evidence" value="ECO:0007669"/>
    <property type="project" value="UniProtKB-SubCell"/>
</dbReference>
<dbReference type="UniPathway" id="UPA00098">
    <property type="reaction ID" value="UER00361"/>
</dbReference>